<dbReference type="PROSITE" id="PS51752">
    <property type="entry name" value="JACALIN_LECTIN"/>
    <property type="match status" value="1"/>
</dbReference>
<comment type="similarity">
    <text evidence="1">Belongs to the jacalin lectin family.</text>
</comment>
<evidence type="ECO:0000313" key="4">
    <source>
        <dbReference type="EMBL" id="CAD1839132.1"/>
    </source>
</evidence>
<name>A0A6V7Q7M2_ANACO</name>
<dbReference type="InterPro" id="IPR001229">
    <property type="entry name" value="Jacalin-like_lectin_dom"/>
</dbReference>
<feature type="domain" description="Jacalin-type lectin" evidence="3">
    <location>
        <begin position="2"/>
        <end position="156"/>
    </location>
</feature>
<dbReference type="PANTHER" id="PTHR46506">
    <property type="entry name" value="OS05G0143600 PROTEIN"/>
    <property type="match status" value="1"/>
</dbReference>
<dbReference type="Gene3D" id="2.100.10.30">
    <property type="entry name" value="Jacalin-like lectin domain"/>
    <property type="match status" value="2"/>
</dbReference>
<organism evidence="4">
    <name type="scientific">Ananas comosus var. bracteatus</name>
    <name type="common">red pineapple</name>
    <dbReference type="NCBI Taxonomy" id="296719"/>
    <lineage>
        <taxon>Eukaryota</taxon>
        <taxon>Viridiplantae</taxon>
        <taxon>Streptophyta</taxon>
        <taxon>Embryophyta</taxon>
        <taxon>Tracheophyta</taxon>
        <taxon>Spermatophyta</taxon>
        <taxon>Magnoliopsida</taxon>
        <taxon>Liliopsida</taxon>
        <taxon>Poales</taxon>
        <taxon>Bromeliaceae</taxon>
        <taxon>Bromelioideae</taxon>
        <taxon>Ananas</taxon>
    </lineage>
</organism>
<dbReference type="SUPFAM" id="SSF51101">
    <property type="entry name" value="Mannose-binding lectins"/>
    <property type="match status" value="1"/>
</dbReference>
<gene>
    <name evidence="4" type="ORF">CB5_LOCUS22343</name>
</gene>
<proteinExistence type="inferred from homology"/>
<accession>A0A6V7Q7M2</accession>
<dbReference type="FunFam" id="2.100.10.30:FF:000001">
    <property type="entry name" value="Jacalin-related lectin 33"/>
    <property type="match status" value="1"/>
</dbReference>
<dbReference type="InterPro" id="IPR036404">
    <property type="entry name" value="Jacalin-like_lectin_dom_sf"/>
</dbReference>
<evidence type="ECO:0000256" key="1">
    <source>
        <dbReference type="ARBA" id="ARBA00006568"/>
    </source>
</evidence>
<dbReference type="CDD" id="cd09612">
    <property type="entry name" value="Jacalin"/>
    <property type="match status" value="1"/>
</dbReference>
<evidence type="ECO:0000259" key="3">
    <source>
        <dbReference type="PROSITE" id="PS51752"/>
    </source>
</evidence>
<dbReference type="SMART" id="SM00915">
    <property type="entry name" value="Jacalin"/>
    <property type="match status" value="1"/>
</dbReference>
<dbReference type="GO" id="GO:0030246">
    <property type="term" value="F:carbohydrate binding"/>
    <property type="evidence" value="ECO:0007669"/>
    <property type="project" value="UniProtKB-KW"/>
</dbReference>
<dbReference type="InterPro" id="IPR033734">
    <property type="entry name" value="Jacalin-like_lectin_dom_plant"/>
</dbReference>
<dbReference type="Pfam" id="PF01419">
    <property type="entry name" value="Jacalin"/>
    <property type="match status" value="2"/>
</dbReference>
<sequence>MLIKMGPCGGSGGSQRDMNMTEVTRIVKIVVRSGRTIDAVSFSYERSGELEWSPQWGRSGGSINEINLAQNEYLTSVTGYYGYYKKCLVVRSLTFVSNLQTYGPYGRVDSNLLQTYGPYGCQEGISFALPSARGKIIGFHARSGNFLDAIGTYVQID</sequence>
<dbReference type="AlphaFoldDB" id="A0A6V7Q7M2"/>
<evidence type="ECO:0000256" key="2">
    <source>
        <dbReference type="ARBA" id="ARBA00022734"/>
    </source>
</evidence>
<reference evidence="4" key="1">
    <citation type="submission" date="2020-07" db="EMBL/GenBank/DDBJ databases">
        <authorList>
            <person name="Lin J."/>
        </authorList>
    </citation>
    <scope>NUCLEOTIDE SEQUENCE</scope>
</reference>
<protein>
    <recommendedName>
        <fullName evidence="3">Jacalin-type lectin domain-containing protein</fullName>
    </recommendedName>
</protein>
<dbReference type="EMBL" id="LR862133">
    <property type="protein sequence ID" value="CAD1839132.1"/>
    <property type="molecule type" value="Genomic_DNA"/>
</dbReference>
<keyword evidence="2" id="KW-0430">Lectin</keyword>